<organism evidence="2 3">
    <name type="scientific">Stylonychia lemnae</name>
    <name type="common">Ciliate</name>
    <dbReference type="NCBI Taxonomy" id="5949"/>
    <lineage>
        <taxon>Eukaryota</taxon>
        <taxon>Sar</taxon>
        <taxon>Alveolata</taxon>
        <taxon>Ciliophora</taxon>
        <taxon>Intramacronucleata</taxon>
        <taxon>Spirotrichea</taxon>
        <taxon>Stichotrichia</taxon>
        <taxon>Sporadotrichida</taxon>
        <taxon>Oxytrichidae</taxon>
        <taxon>Stylonychinae</taxon>
        <taxon>Stylonychia</taxon>
    </lineage>
</organism>
<dbReference type="AlphaFoldDB" id="A0A078A6Z9"/>
<dbReference type="Proteomes" id="UP000039865">
    <property type="component" value="Unassembled WGS sequence"/>
</dbReference>
<reference evidence="2 3" key="1">
    <citation type="submission" date="2014-06" db="EMBL/GenBank/DDBJ databases">
        <authorList>
            <person name="Swart Estienne"/>
        </authorList>
    </citation>
    <scope>NUCLEOTIDE SEQUENCE [LARGE SCALE GENOMIC DNA]</scope>
    <source>
        <strain evidence="2 3">130c</strain>
    </source>
</reference>
<evidence type="ECO:0000256" key="1">
    <source>
        <dbReference type="SAM" id="Phobius"/>
    </source>
</evidence>
<protein>
    <submittedName>
        <fullName evidence="2">Uncharacterized protein</fullName>
    </submittedName>
</protein>
<feature type="transmembrane region" description="Helical" evidence="1">
    <location>
        <begin position="198"/>
        <end position="214"/>
    </location>
</feature>
<feature type="transmembrane region" description="Helical" evidence="1">
    <location>
        <begin position="70"/>
        <end position="88"/>
    </location>
</feature>
<keyword evidence="3" id="KW-1185">Reference proteome</keyword>
<dbReference type="InParanoid" id="A0A078A6Z9"/>
<feature type="transmembrane region" description="Helical" evidence="1">
    <location>
        <begin position="100"/>
        <end position="121"/>
    </location>
</feature>
<feature type="transmembrane region" description="Helical" evidence="1">
    <location>
        <begin position="165"/>
        <end position="186"/>
    </location>
</feature>
<gene>
    <name evidence="2" type="primary">Contig15007.g15993</name>
    <name evidence="2" type="ORF">STYLEM_5510</name>
</gene>
<accession>A0A078A6Z9</accession>
<sequence>MAIISPSMEILFIDIVKGLNSRVFENKSVSDLASEHISKLIVNTSRQAGSDGRHISSSWFPWMSDDMMKYLRIGLTTLLLSFTGQALFKAGLEKFPWYMSYWAAFGAIGVEILLLVSHFRVQSDIYDNMVKAVFEIAYPYTMLTTILYWGVYYEKGWLVWSDFQTWFDSLFIHVLPVILLTVDWLFNNVIFDYQRGSLRILWLTLSYISLNYLAQDITGYDPYPFVTWDDWSTLGWISLVAGTNEVLLMGTAFLTNYMKTGSGVSPTQNLIKVFPVELSFLTKLAGI</sequence>
<name>A0A078A6Z9_STYLE</name>
<feature type="transmembrane region" description="Helical" evidence="1">
    <location>
        <begin position="234"/>
        <end position="254"/>
    </location>
</feature>
<evidence type="ECO:0000313" key="3">
    <source>
        <dbReference type="Proteomes" id="UP000039865"/>
    </source>
</evidence>
<feature type="transmembrane region" description="Helical" evidence="1">
    <location>
        <begin position="133"/>
        <end position="153"/>
    </location>
</feature>
<keyword evidence="1" id="KW-1133">Transmembrane helix</keyword>
<keyword evidence="1" id="KW-0812">Transmembrane</keyword>
<evidence type="ECO:0000313" key="2">
    <source>
        <dbReference type="EMBL" id="CDW76551.1"/>
    </source>
</evidence>
<keyword evidence="1" id="KW-0472">Membrane</keyword>
<dbReference type="EMBL" id="CCKQ01005340">
    <property type="protein sequence ID" value="CDW76551.1"/>
    <property type="molecule type" value="Genomic_DNA"/>
</dbReference>
<proteinExistence type="predicted"/>